<reference evidence="1" key="1">
    <citation type="submission" date="2020-05" db="EMBL/GenBank/DDBJ databases">
        <authorList>
            <person name="Chiriac C."/>
            <person name="Salcher M."/>
            <person name="Ghai R."/>
            <person name="Kavagutti S V."/>
        </authorList>
    </citation>
    <scope>NUCLEOTIDE SEQUENCE</scope>
</reference>
<dbReference type="EMBL" id="LR797125">
    <property type="protein sequence ID" value="CAB4188183.1"/>
    <property type="molecule type" value="Genomic_DNA"/>
</dbReference>
<proteinExistence type="predicted"/>
<dbReference type="EMBL" id="LR797074">
    <property type="protein sequence ID" value="CAB4185164.1"/>
    <property type="molecule type" value="Genomic_DNA"/>
</dbReference>
<evidence type="ECO:0000313" key="1">
    <source>
        <dbReference type="EMBL" id="CAB4173500.1"/>
    </source>
</evidence>
<evidence type="ECO:0000313" key="5">
    <source>
        <dbReference type="EMBL" id="CAB5229648.1"/>
    </source>
</evidence>
<accession>A0A6J5PNT1</accession>
<organism evidence="1">
    <name type="scientific">uncultured Caudovirales phage</name>
    <dbReference type="NCBI Taxonomy" id="2100421"/>
    <lineage>
        <taxon>Viruses</taxon>
        <taxon>Duplodnaviria</taxon>
        <taxon>Heunggongvirae</taxon>
        <taxon>Uroviricota</taxon>
        <taxon>Caudoviricetes</taxon>
        <taxon>Peduoviridae</taxon>
        <taxon>Maltschvirus</taxon>
        <taxon>Maltschvirus maltsch</taxon>
    </lineage>
</organism>
<name>A0A6J5PNT1_9CAUD</name>
<gene>
    <name evidence="2" type="ORF">UFOVP1120_11</name>
    <name evidence="3" type="ORF">UFOVP1183_5</name>
    <name evidence="4" type="ORF">UFOVP1227_37</name>
    <name evidence="5" type="ORF">UFOVP1571_11</name>
    <name evidence="1" type="ORF">UFOVP955_28</name>
</gene>
<protein>
    <submittedName>
        <fullName evidence="1">Uncharacterized protein</fullName>
    </submittedName>
</protein>
<sequence>MNTTIRTEDTPTLADAARDLDIDAAAYAVAASEIAQNRLEWVTPIGETPIPAAIVAEIAEAFERDEVNLDGLLLAAELVDQAQASLVEARAERDLAIRAARKAGATVARIMEVGRVARQTVYDAL</sequence>
<dbReference type="EMBL" id="LR797172">
    <property type="protein sequence ID" value="CAB4191428.1"/>
    <property type="molecule type" value="Genomic_DNA"/>
</dbReference>
<dbReference type="EMBL" id="LR796904">
    <property type="protein sequence ID" value="CAB4173500.1"/>
    <property type="molecule type" value="Genomic_DNA"/>
</dbReference>
<evidence type="ECO:0000313" key="4">
    <source>
        <dbReference type="EMBL" id="CAB4191428.1"/>
    </source>
</evidence>
<dbReference type="EMBL" id="LR798413">
    <property type="protein sequence ID" value="CAB5229648.1"/>
    <property type="molecule type" value="Genomic_DNA"/>
</dbReference>
<evidence type="ECO:0000313" key="2">
    <source>
        <dbReference type="EMBL" id="CAB4185164.1"/>
    </source>
</evidence>
<evidence type="ECO:0000313" key="3">
    <source>
        <dbReference type="EMBL" id="CAB4188183.1"/>
    </source>
</evidence>